<reference evidence="2 3" key="1">
    <citation type="submission" date="2020-02" db="EMBL/GenBank/DDBJ databases">
        <title>Draft genome sequence of Haematococcus lacustris strain NIES-144.</title>
        <authorList>
            <person name="Morimoto D."/>
            <person name="Nakagawa S."/>
            <person name="Yoshida T."/>
            <person name="Sawayama S."/>
        </authorList>
    </citation>
    <scope>NUCLEOTIDE SEQUENCE [LARGE SCALE GENOMIC DNA]</scope>
    <source>
        <strain evidence="2 3">NIES-144</strain>
    </source>
</reference>
<keyword evidence="3" id="KW-1185">Reference proteome</keyword>
<organism evidence="2 3">
    <name type="scientific">Haematococcus lacustris</name>
    <name type="common">Green alga</name>
    <name type="synonym">Haematococcus pluvialis</name>
    <dbReference type="NCBI Taxonomy" id="44745"/>
    <lineage>
        <taxon>Eukaryota</taxon>
        <taxon>Viridiplantae</taxon>
        <taxon>Chlorophyta</taxon>
        <taxon>core chlorophytes</taxon>
        <taxon>Chlorophyceae</taxon>
        <taxon>CS clade</taxon>
        <taxon>Chlamydomonadales</taxon>
        <taxon>Haematococcaceae</taxon>
        <taxon>Haematococcus</taxon>
    </lineage>
</organism>
<comment type="caution">
    <text evidence="2">The sequence shown here is derived from an EMBL/GenBank/DDBJ whole genome shotgun (WGS) entry which is preliminary data.</text>
</comment>
<dbReference type="EMBL" id="BLLF01003195">
    <property type="protein sequence ID" value="GFH26660.1"/>
    <property type="molecule type" value="Genomic_DNA"/>
</dbReference>
<sequence length="153" mass="16475">MLLPRDVLKKETQAPRLPRTERSRPPGRRDALCATRHCDSVHQAADVVGSGQRDQGQGQALQEVIGQRRQVIEADLRGVAEAAGPDINPAHDDRAPWSCAAMRAWRLCPPLARDTSRATSWSMTGCPRAGSGCNGLQSTAGILMAELATTHMA</sequence>
<evidence type="ECO:0000256" key="1">
    <source>
        <dbReference type="SAM" id="MobiDB-lite"/>
    </source>
</evidence>
<dbReference type="AlphaFoldDB" id="A0A699ZZB3"/>
<protein>
    <submittedName>
        <fullName evidence="2">Uncharacterized protein</fullName>
    </submittedName>
</protein>
<name>A0A699ZZB3_HAELA</name>
<accession>A0A699ZZB3</accession>
<evidence type="ECO:0000313" key="3">
    <source>
        <dbReference type="Proteomes" id="UP000485058"/>
    </source>
</evidence>
<dbReference type="Proteomes" id="UP000485058">
    <property type="component" value="Unassembled WGS sequence"/>
</dbReference>
<proteinExistence type="predicted"/>
<feature type="region of interest" description="Disordered" evidence="1">
    <location>
        <begin position="1"/>
        <end position="29"/>
    </location>
</feature>
<gene>
    <name evidence="2" type="ORF">HaLaN_24841</name>
</gene>
<evidence type="ECO:0000313" key="2">
    <source>
        <dbReference type="EMBL" id="GFH26660.1"/>
    </source>
</evidence>